<dbReference type="Pfam" id="PF13384">
    <property type="entry name" value="HTH_23"/>
    <property type="match status" value="1"/>
</dbReference>
<dbReference type="PATRIC" id="fig|253.9.peg.4204"/>
<protein>
    <submittedName>
        <fullName evidence="1">Transposase</fullName>
    </submittedName>
</protein>
<proteinExistence type="predicted"/>
<evidence type="ECO:0000313" key="1">
    <source>
        <dbReference type="EMBL" id="KPE50892.1"/>
    </source>
</evidence>
<accession>A0A0N0IVZ7</accession>
<dbReference type="AlphaFoldDB" id="A0A0N0IVZ7"/>
<dbReference type="OrthoDB" id="1260127at2"/>
<reference evidence="1 2" key="1">
    <citation type="journal article" date="2015" name="Genom Data">
        <title>Draft genome sequence of a multidrug-resistant Chryseobacterium indologenes isolate from Malaysia.</title>
        <authorList>
            <person name="Yu C.Y."/>
            <person name="Ang G.Y."/>
            <person name="Cheng H.J."/>
            <person name="Cheong Y.M."/>
            <person name="Yin W.F."/>
            <person name="Chan K.G."/>
        </authorList>
    </citation>
    <scope>NUCLEOTIDE SEQUENCE [LARGE SCALE GENOMIC DNA]</scope>
    <source>
        <strain evidence="1 2">CI_885</strain>
    </source>
</reference>
<dbReference type="Proteomes" id="UP000037953">
    <property type="component" value="Unassembled WGS sequence"/>
</dbReference>
<dbReference type="EMBL" id="LJOD01000007">
    <property type="protein sequence ID" value="KPE50892.1"/>
    <property type="molecule type" value="Genomic_DNA"/>
</dbReference>
<evidence type="ECO:0000313" key="2">
    <source>
        <dbReference type="Proteomes" id="UP000037953"/>
    </source>
</evidence>
<organism evidence="1 2">
    <name type="scientific">Chryseobacterium indologenes</name>
    <name type="common">Flavobacterium indologenes</name>
    <dbReference type="NCBI Taxonomy" id="253"/>
    <lineage>
        <taxon>Bacteria</taxon>
        <taxon>Pseudomonadati</taxon>
        <taxon>Bacteroidota</taxon>
        <taxon>Flavobacteriia</taxon>
        <taxon>Flavobacteriales</taxon>
        <taxon>Weeksellaceae</taxon>
        <taxon>Chryseobacterium group</taxon>
        <taxon>Chryseobacterium</taxon>
    </lineage>
</organism>
<gene>
    <name evidence="1" type="ORF">AOB46_11810</name>
</gene>
<name>A0A0N0IVZ7_CHRID</name>
<reference evidence="2" key="2">
    <citation type="submission" date="2015-09" db="EMBL/GenBank/DDBJ databases">
        <title>Draft genome sequence of a multidrug-resistant Chryseobacterium indologenes isolate from Malaysia.</title>
        <authorList>
            <person name="Yu C.Y."/>
            <person name="Ang G.Y."/>
            <person name="Chan K.-G."/>
        </authorList>
    </citation>
    <scope>NUCLEOTIDE SEQUENCE [LARGE SCALE GENOMIC DNA]</scope>
    <source>
        <strain evidence="2">CI_885</strain>
    </source>
</reference>
<comment type="caution">
    <text evidence="1">The sequence shown here is derived from an EMBL/GenBank/DDBJ whole genome shotgun (WGS) entry which is preliminary data.</text>
</comment>
<sequence length="106" mass="12837">MKNRPDYRKIYTDMVNERYPDKKGEIKSILSKENLSMMDVITCSSIISGKEDEKTFSFNQKHRFFDEYSILHILDFQKKNGYNNTQISRHFKLSRNTISKWKKRYL</sequence>